<dbReference type="GO" id="GO:0006364">
    <property type="term" value="P:rRNA processing"/>
    <property type="evidence" value="ECO:0007669"/>
    <property type="project" value="UniProtKB-UniRule"/>
</dbReference>
<dbReference type="EMBL" id="CCBQ010000046">
    <property type="protein sequence ID" value="CDO96031.1"/>
    <property type="molecule type" value="Genomic_DNA"/>
</dbReference>
<sequence>MGNLQHSVQKKQHRERSQVQERSKFGFLEKHKDYVKRAKDYHRKQDTLKVLKSKGKERNEDEFYFGMNSKRVGADGMLMTSRHGAQESDGVLNMDQVKLLKTQDSNYVRTMRLVEARKSEKKKNSMLFASSGKHMVFVEDQEQMEDFVPEEYFKTSTEMVNRRENRLRSSQLEALPQARPQALQVTPTFQRAQNEESLQKKKLKAYKAIARHMERESQLAGVEERMNLQREVMKSGSKKKVEVNGKVTYKWKKQRKR</sequence>
<protein>
    <recommendedName>
        <fullName evidence="6">U3 small nucleolar RNA-associated protein 11</fullName>
        <shortName evidence="6">U3 snoRNA-associated protein 11</shortName>
    </recommendedName>
</protein>
<dbReference type="Proteomes" id="UP000031516">
    <property type="component" value="Unassembled WGS sequence"/>
</dbReference>
<evidence type="ECO:0000313" key="8">
    <source>
        <dbReference type="EMBL" id="CDO96031.1"/>
    </source>
</evidence>
<comment type="caution">
    <text evidence="8">The sequence shown here is derived from an EMBL/GenBank/DDBJ whole genome shotgun (WGS) entry which is preliminary data.</text>
</comment>
<dbReference type="InterPro" id="IPR007144">
    <property type="entry name" value="SSU_processome_Utp11"/>
</dbReference>
<organism evidence="8 9">
    <name type="scientific">Kluyveromyces dobzhanskii CBS 2104</name>
    <dbReference type="NCBI Taxonomy" id="1427455"/>
    <lineage>
        <taxon>Eukaryota</taxon>
        <taxon>Fungi</taxon>
        <taxon>Dikarya</taxon>
        <taxon>Ascomycota</taxon>
        <taxon>Saccharomycotina</taxon>
        <taxon>Saccharomycetes</taxon>
        <taxon>Saccharomycetales</taxon>
        <taxon>Saccharomycetaceae</taxon>
        <taxon>Kluyveromyces</taxon>
    </lineage>
</organism>
<reference evidence="8 9" key="1">
    <citation type="submission" date="2014-03" db="EMBL/GenBank/DDBJ databases">
        <title>The genome of Kluyveromyces dobzhanskii.</title>
        <authorList>
            <person name="Nystedt B."/>
            <person name="Astrom S."/>
        </authorList>
    </citation>
    <scope>NUCLEOTIDE SEQUENCE [LARGE SCALE GENOMIC DNA]</scope>
    <source>
        <strain evidence="8 9">CBS 2104</strain>
    </source>
</reference>
<keyword evidence="4 6" id="KW-0698">rRNA processing</keyword>
<feature type="compositionally biased region" description="Basic and acidic residues" evidence="7">
    <location>
        <begin position="15"/>
        <end position="24"/>
    </location>
</feature>
<evidence type="ECO:0000256" key="5">
    <source>
        <dbReference type="ARBA" id="ARBA00023242"/>
    </source>
</evidence>
<comment type="subcellular location">
    <subcellularLocation>
        <location evidence="2 6">Nucleus</location>
        <location evidence="2 6">Nucleolus</location>
    </subcellularLocation>
</comment>
<keyword evidence="5 6" id="KW-0539">Nucleus</keyword>
<evidence type="ECO:0000256" key="7">
    <source>
        <dbReference type="SAM" id="MobiDB-lite"/>
    </source>
</evidence>
<feature type="region of interest" description="Disordered" evidence="7">
    <location>
        <begin position="1"/>
        <end position="24"/>
    </location>
</feature>
<name>A0A0A8LAB8_9SACH</name>
<comment type="similarity">
    <text evidence="3 6">Belongs to the UTP11 family.</text>
</comment>
<dbReference type="Pfam" id="PF03998">
    <property type="entry name" value="Utp11"/>
    <property type="match status" value="1"/>
</dbReference>
<evidence type="ECO:0000256" key="1">
    <source>
        <dbReference type="ARBA" id="ARBA00004099"/>
    </source>
</evidence>
<accession>A0A0A8LAB8</accession>
<dbReference type="PANTHER" id="PTHR12838:SF0">
    <property type="entry name" value="U3 SMALL NUCLEOLAR RNA-ASSOCIATED PROTEIN 11-RELATED"/>
    <property type="match status" value="1"/>
</dbReference>
<dbReference type="AlphaFoldDB" id="A0A0A8LAB8"/>
<evidence type="ECO:0000256" key="2">
    <source>
        <dbReference type="ARBA" id="ARBA00004604"/>
    </source>
</evidence>
<dbReference type="PIRSF" id="PIRSF015952">
    <property type="entry name" value="U3snoRNP11"/>
    <property type="match status" value="1"/>
</dbReference>
<dbReference type="GO" id="GO:0032040">
    <property type="term" value="C:small-subunit processome"/>
    <property type="evidence" value="ECO:0007669"/>
    <property type="project" value="UniProtKB-UniRule"/>
</dbReference>
<evidence type="ECO:0000313" key="9">
    <source>
        <dbReference type="Proteomes" id="UP000031516"/>
    </source>
</evidence>
<comment type="subunit">
    <text evidence="6">Component of the ribosomal small subunit (SSU) processome.</text>
</comment>
<proteinExistence type="inferred from homology"/>
<gene>
    <name evidence="8" type="ORF">KLDO_g4251</name>
</gene>
<dbReference type="PANTHER" id="PTHR12838">
    <property type="entry name" value="U3 SMALL NUCLEOLAR RNA-ASSOCIATED PROTEIN 11"/>
    <property type="match status" value="1"/>
</dbReference>
<comment type="function">
    <text evidence="1 6">Involved in nucleolar processing of pre-18S ribosomal RNA.</text>
</comment>
<dbReference type="OrthoDB" id="29058at2759"/>
<evidence type="ECO:0000256" key="3">
    <source>
        <dbReference type="ARBA" id="ARBA00008105"/>
    </source>
</evidence>
<keyword evidence="9" id="KW-1185">Reference proteome</keyword>
<evidence type="ECO:0000256" key="6">
    <source>
        <dbReference type="PIRNR" id="PIRNR015952"/>
    </source>
</evidence>
<evidence type="ECO:0000256" key="4">
    <source>
        <dbReference type="ARBA" id="ARBA00022552"/>
    </source>
</evidence>